<name>A0A8J6KUQ8_MICOH</name>
<dbReference type="Pfam" id="PF01352">
    <property type="entry name" value="KRAB"/>
    <property type="match status" value="1"/>
</dbReference>
<evidence type="ECO:0000313" key="3">
    <source>
        <dbReference type="Proteomes" id="UP000710432"/>
    </source>
</evidence>
<dbReference type="Proteomes" id="UP000710432">
    <property type="component" value="Unassembled WGS sequence"/>
</dbReference>
<dbReference type="PANTHER" id="PTHR31512">
    <property type="entry name" value="GENE 12569-RELATED"/>
    <property type="match status" value="1"/>
</dbReference>
<reference evidence="2" key="1">
    <citation type="submission" date="2020-03" db="EMBL/GenBank/DDBJ databases">
        <title>Studies in the Genomics of Life Span.</title>
        <authorList>
            <person name="Glass D."/>
        </authorList>
    </citation>
    <scope>NUCLEOTIDE SEQUENCE</scope>
    <source>
        <strain evidence="2">LTLLF</strain>
        <tissue evidence="2">Muscle</tissue>
    </source>
</reference>
<evidence type="ECO:0000313" key="2">
    <source>
        <dbReference type="EMBL" id="KAH0509769.1"/>
    </source>
</evidence>
<sequence>MRGAEAVSRALHGCEFDDNSLPGVSCRETDQLDSRVRDTDDGTAAGTTPKRFVFIFAYRENMAPEQREAGSQVSVTFEDVAVLFTRDEWKKLDHSQRSLYREVMLENYSNLASLGPSCHPWTDSEIRIFLEEWEVVERRVGNPGRKISETIQALCLQLNERRGLKKSWESCVDLLLTLQNLHRSLCRGRPEAVPLFSPYSEALYRILVRPPGSSCSPWTDSEIRIFLQEWEGVERRVGNPCSKILEKSWAIHQQINVRRGLKKSWASCVDLLLILQYLHRILCNERLEAIPLFSPYSKALYRILGRPPAVMLKPISVFACIIRIDIFCHIWCTSKFLYVQLQHCAMAFGIFIWAHHHNNPAGSLQPQLFMASDIPAS</sequence>
<comment type="caution">
    <text evidence="2">The sequence shown here is derived from an EMBL/GenBank/DDBJ whole genome shotgun (WGS) entry which is preliminary data.</text>
</comment>
<dbReference type="CDD" id="cd07765">
    <property type="entry name" value="KRAB_A-box"/>
    <property type="match status" value="1"/>
</dbReference>
<dbReference type="Gene3D" id="6.10.140.140">
    <property type="match status" value="1"/>
</dbReference>
<evidence type="ECO:0000259" key="1">
    <source>
        <dbReference type="PROSITE" id="PS50805"/>
    </source>
</evidence>
<dbReference type="AlphaFoldDB" id="A0A8J6KUQ8"/>
<accession>A0A8J6KUQ8</accession>
<dbReference type="PROSITE" id="PS50805">
    <property type="entry name" value="KRAB"/>
    <property type="match status" value="1"/>
</dbReference>
<protein>
    <submittedName>
        <fullName evidence="2">Zinc finger protein 354B</fullName>
    </submittedName>
</protein>
<organism evidence="2 3">
    <name type="scientific">Microtus ochrogaster</name>
    <name type="common">Prairie vole</name>
    <dbReference type="NCBI Taxonomy" id="79684"/>
    <lineage>
        <taxon>Eukaryota</taxon>
        <taxon>Metazoa</taxon>
        <taxon>Chordata</taxon>
        <taxon>Craniata</taxon>
        <taxon>Vertebrata</taxon>
        <taxon>Euteleostomi</taxon>
        <taxon>Mammalia</taxon>
        <taxon>Eutheria</taxon>
        <taxon>Euarchontoglires</taxon>
        <taxon>Glires</taxon>
        <taxon>Rodentia</taxon>
        <taxon>Myomorpha</taxon>
        <taxon>Muroidea</taxon>
        <taxon>Cricetidae</taxon>
        <taxon>Arvicolinae</taxon>
        <taxon>Microtus</taxon>
    </lineage>
</organism>
<feature type="domain" description="KRAB" evidence="1">
    <location>
        <begin position="75"/>
        <end position="149"/>
    </location>
</feature>
<dbReference type="GO" id="GO:0006355">
    <property type="term" value="P:regulation of DNA-templated transcription"/>
    <property type="evidence" value="ECO:0007669"/>
    <property type="project" value="InterPro"/>
</dbReference>
<dbReference type="PANTHER" id="PTHR31512:SF2">
    <property type="entry name" value="MYB_SANT DNA BINDING DOMAIN CONTAINING 5"/>
    <property type="match status" value="1"/>
</dbReference>
<dbReference type="EMBL" id="JAATJU010022761">
    <property type="protein sequence ID" value="KAH0509769.1"/>
    <property type="molecule type" value="Genomic_DNA"/>
</dbReference>
<dbReference type="InterPro" id="IPR036051">
    <property type="entry name" value="KRAB_dom_sf"/>
</dbReference>
<dbReference type="InterPro" id="IPR001909">
    <property type="entry name" value="KRAB"/>
</dbReference>
<gene>
    <name evidence="2" type="ORF">LTLLF_158645</name>
</gene>
<dbReference type="SUPFAM" id="SSF109640">
    <property type="entry name" value="KRAB domain (Kruppel-associated box)"/>
    <property type="match status" value="1"/>
</dbReference>
<dbReference type="SMART" id="SM00349">
    <property type="entry name" value="KRAB"/>
    <property type="match status" value="1"/>
</dbReference>
<proteinExistence type="predicted"/>